<accession>A0ABN7UZ20</accession>
<keyword evidence="2" id="KW-1185">Reference proteome</keyword>
<sequence length="65" mass="7226">MKLPFYSHSSSSKIIRLSSFGPMDNFIVRALSLEGTKDHHTLGGKILNDVAYESDNAMQAILKED</sequence>
<dbReference type="Proteomes" id="UP000789901">
    <property type="component" value="Unassembled WGS sequence"/>
</dbReference>
<evidence type="ECO:0000313" key="1">
    <source>
        <dbReference type="EMBL" id="CAG8697734.1"/>
    </source>
</evidence>
<gene>
    <name evidence="1" type="ORF">GMARGA_LOCUS11923</name>
</gene>
<reference evidence="1 2" key="1">
    <citation type="submission" date="2021-06" db="EMBL/GenBank/DDBJ databases">
        <authorList>
            <person name="Kallberg Y."/>
            <person name="Tangrot J."/>
            <person name="Rosling A."/>
        </authorList>
    </citation>
    <scope>NUCLEOTIDE SEQUENCE [LARGE SCALE GENOMIC DNA]</scope>
    <source>
        <strain evidence="1 2">120-4 pot B 10/14</strain>
    </source>
</reference>
<comment type="caution">
    <text evidence="1">The sequence shown here is derived from an EMBL/GenBank/DDBJ whole genome shotgun (WGS) entry which is preliminary data.</text>
</comment>
<protein>
    <submittedName>
        <fullName evidence="1">29623_t:CDS:1</fullName>
    </submittedName>
</protein>
<organism evidence="1 2">
    <name type="scientific">Gigaspora margarita</name>
    <dbReference type="NCBI Taxonomy" id="4874"/>
    <lineage>
        <taxon>Eukaryota</taxon>
        <taxon>Fungi</taxon>
        <taxon>Fungi incertae sedis</taxon>
        <taxon>Mucoromycota</taxon>
        <taxon>Glomeromycotina</taxon>
        <taxon>Glomeromycetes</taxon>
        <taxon>Diversisporales</taxon>
        <taxon>Gigasporaceae</taxon>
        <taxon>Gigaspora</taxon>
    </lineage>
</organism>
<proteinExistence type="predicted"/>
<name>A0ABN7UZ20_GIGMA</name>
<evidence type="ECO:0000313" key="2">
    <source>
        <dbReference type="Proteomes" id="UP000789901"/>
    </source>
</evidence>
<dbReference type="EMBL" id="CAJVQB010007135">
    <property type="protein sequence ID" value="CAG8697734.1"/>
    <property type="molecule type" value="Genomic_DNA"/>
</dbReference>